<dbReference type="Pfam" id="PF13304">
    <property type="entry name" value="AAA_21"/>
    <property type="match status" value="1"/>
</dbReference>
<dbReference type="InterPro" id="IPR051396">
    <property type="entry name" value="Bact_Antivir_Def_Nuclease"/>
</dbReference>
<dbReference type="PANTHER" id="PTHR43581:SF4">
    <property type="entry name" value="ATP_GTP PHOSPHATASE"/>
    <property type="match status" value="1"/>
</dbReference>
<dbReference type="SUPFAM" id="SSF52540">
    <property type="entry name" value="P-loop containing nucleoside triphosphate hydrolases"/>
    <property type="match status" value="1"/>
</dbReference>
<proteinExistence type="predicted"/>
<dbReference type="InterPro" id="IPR027417">
    <property type="entry name" value="P-loop_NTPase"/>
</dbReference>
<gene>
    <name evidence="2" type="ORF">NU08_1364</name>
</gene>
<evidence type="ECO:0000313" key="3">
    <source>
        <dbReference type="Proteomes" id="UP000290433"/>
    </source>
</evidence>
<dbReference type="AlphaFoldDB" id="A0A444W1B9"/>
<organism evidence="2 3">
    <name type="scientific">Flavobacterium anhuiense</name>
    <dbReference type="NCBI Taxonomy" id="459526"/>
    <lineage>
        <taxon>Bacteria</taxon>
        <taxon>Pseudomonadati</taxon>
        <taxon>Bacteroidota</taxon>
        <taxon>Flavobacteriia</taxon>
        <taxon>Flavobacteriales</taxon>
        <taxon>Flavobacteriaceae</taxon>
        <taxon>Flavobacterium</taxon>
    </lineage>
</organism>
<dbReference type="GO" id="GO:0016887">
    <property type="term" value="F:ATP hydrolysis activity"/>
    <property type="evidence" value="ECO:0007669"/>
    <property type="project" value="InterPro"/>
</dbReference>
<dbReference type="Proteomes" id="UP000290433">
    <property type="component" value="Unassembled WGS sequence"/>
</dbReference>
<name>A0A444W1B9_9FLAO</name>
<evidence type="ECO:0000313" key="2">
    <source>
        <dbReference type="EMBL" id="RYJ39695.1"/>
    </source>
</evidence>
<dbReference type="EMBL" id="JUIV01000003">
    <property type="protein sequence ID" value="RYJ39695.1"/>
    <property type="molecule type" value="Genomic_DNA"/>
</dbReference>
<dbReference type="GO" id="GO:0005524">
    <property type="term" value="F:ATP binding"/>
    <property type="evidence" value="ECO:0007669"/>
    <property type="project" value="InterPro"/>
</dbReference>
<comment type="caution">
    <text evidence="2">The sequence shown here is derived from an EMBL/GenBank/DDBJ whole genome shotgun (WGS) entry which is preliminary data.</text>
</comment>
<sequence>MKQKTNSGIFNLNILEEKITSYNTILLDLDIDWLRKPNLSSNSILPFVTENTMVEILPLNMSKEEYFKTTFIGKLENHKKLLNGIQTTPTHIIRHYYINRKYNTPIGFRSSFNQLIADIILLNEEITNFYKFKLIGTKLNYLIPTLRTAHSLFEEKEFGNNDYCKIKKNIFLDTITKNYNLSSFKSIEPTIKEEQESSEKKIYTFTGLDLYNQIVNARNGLKEERKRFDEFEKFIGKEFFNSEPIDIVAQFNINEKHENNDKNEIINIHIKDKSNYLHDLGDGIQSLIVLMYTIFIAPENTMIFIDEPELNLHPGMQRLFLEQITNNQVLTKKKLTYVIATHSNHLLDLTIEKDNISVYSFSKKENGKFQIKNVNAGNNEIIRELGVNNSSVFLANSSIWVEGISDRNYIKAFLIAYCNSEKRSMPREDIDFAFLEYAGSNLVHYEFSYEDNDNIKAFALNNKIFILADNDSGKEEKHEKHKELCELNPENLKYKSTSPYREIENLISVEIWSKAMIELCNKNKIKKEEEKISVQESISKKISKINIEDYNDKYIGEYLKALKIPELNDVFETSGRTPKSLKSEYKAYLSKIILDKTINKEITWEDFSKNETVKSITEEIYEFILKK</sequence>
<dbReference type="InterPro" id="IPR003959">
    <property type="entry name" value="ATPase_AAA_core"/>
</dbReference>
<feature type="domain" description="ATPase AAA-type core" evidence="1">
    <location>
        <begin position="263"/>
        <end position="348"/>
    </location>
</feature>
<accession>A0A444W1B9</accession>
<protein>
    <submittedName>
        <fullName evidence="2">Putative ATP/GTP-binding protein</fullName>
    </submittedName>
</protein>
<evidence type="ECO:0000259" key="1">
    <source>
        <dbReference type="Pfam" id="PF13304"/>
    </source>
</evidence>
<dbReference type="PANTHER" id="PTHR43581">
    <property type="entry name" value="ATP/GTP PHOSPHATASE"/>
    <property type="match status" value="1"/>
</dbReference>
<reference evidence="2 3" key="1">
    <citation type="submission" date="2014-12" db="EMBL/GenBank/DDBJ databases">
        <title>Genome sequence of Flavobacterium anhuiense RCM74.</title>
        <authorList>
            <person name="Kim J.F."/>
            <person name="Song J.Y."/>
            <person name="Kwak M.-J."/>
            <person name="Lee S.-W."/>
        </authorList>
    </citation>
    <scope>NUCLEOTIDE SEQUENCE [LARGE SCALE GENOMIC DNA]</scope>
    <source>
        <strain evidence="2 3">RCM74</strain>
    </source>
</reference>